<evidence type="ECO:0000313" key="4">
    <source>
        <dbReference type="EMBL" id="XAO13514.1"/>
    </source>
</evidence>
<sequence>MASDGAAGDEFGSSVAIDGDTLVVGAAGDDSYRGSAYVFTRNTPGSLISGWTQIEPKLVASDSASNDWFGYSVAIDGDTLVVGAYGDDDVGTNSGSAYVFTRNTPGSLISGWTQIEPKLVASDGAAFDNFGSSVAIDGDTLVVGASLDDSGSVYVFNSRRSSFTIQSNGLRVGIGTIQPQATLHVQGDITLNGYITSTQSIWVAPTLLNNWENFSSVSNPTPVGYYKDALNRVHIRGEIQRINSSTGEVVFNLNLGFRPQYNHIFPAISDDGAQSIIINTNGNVEIPNSSGYTPFYLSLNGISFLAA</sequence>
<accession>A0AB38ZMC3</accession>
<organism evidence="4">
    <name type="scientific">Mantoniella tinhauana virus 1</name>
    <dbReference type="NCBI Taxonomy" id="3111543"/>
    <lineage>
        <taxon>Viruses</taxon>
    </lineage>
</organism>
<protein>
    <submittedName>
        <fullName evidence="4">Uncharacterized protein</fullName>
    </submittedName>
</protein>
<keyword evidence="3" id="KW-0325">Glycoprotein</keyword>
<dbReference type="InterPro" id="IPR013517">
    <property type="entry name" value="FG-GAP"/>
</dbReference>
<name>A0AB38ZMC3_9VIRU</name>
<keyword evidence="2" id="KW-0677">Repeat</keyword>
<evidence type="ECO:0000256" key="3">
    <source>
        <dbReference type="ARBA" id="ARBA00023180"/>
    </source>
</evidence>
<dbReference type="SUPFAM" id="SSF69318">
    <property type="entry name" value="Integrin alpha N-terminal domain"/>
    <property type="match status" value="1"/>
</dbReference>
<dbReference type="PROSITE" id="PS51470">
    <property type="entry name" value="FG_GAP"/>
    <property type="match status" value="1"/>
</dbReference>
<keyword evidence="1" id="KW-0732">Signal</keyword>
<dbReference type="InterPro" id="IPR013519">
    <property type="entry name" value="Int_alpha_beta-p"/>
</dbReference>
<dbReference type="PANTHER" id="PTHR36220">
    <property type="entry name" value="UNNAMED PRODUCT"/>
    <property type="match status" value="1"/>
</dbReference>
<evidence type="ECO:0000256" key="1">
    <source>
        <dbReference type="ARBA" id="ARBA00022729"/>
    </source>
</evidence>
<dbReference type="EMBL" id="PP130629">
    <property type="protein sequence ID" value="XAO13514.1"/>
    <property type="molecule type" value="Genomic_DNA"/>
</dbReference>
<dbReference type="InterPro" id="IPR028994">
    <property type="entry name" value="Integrin_alpha_N"/>
</dbReference>
<dbReference type="PANTHER" id="PTHR36220:SF1">
    <property type="entry name" value="GAMMA TUBULIN COMPLEX COMPONENT C-TERMINAL DOMAIN-CONTAINING PROTEIN"/>
    <property type="match status" value="1"/>
</dbReference>
<reference evidence="4" key="1">
    <citation type="submission" date="2024-01" db="EMBL/GenBank/DDBJ databases">
        <title>Genomic and biogeographic characterisation of Mantoniella tinhauana virus 1, the first discovered Mantoniella-infecting prasinovirus.</title>
        <authorList>
            <person name="Rey Redondo E."/>
            <person name="Yung C.C.M."/>
        </authorList>
    </citation>
    <scope>NUCLEOTIDE SEQUENCE</scope>
    <source>
        <strain evidence="4">Lau Fau Shan</strain>
    </source>
</reference>
<dbReference type="SMART" id="SM00191">
    <property type="entry name" value="Int_alpha"/>
    <property type="match status" value="3"/>
</dbReference>
<evidence type="ECO:0000256" key="2">
    <source>
        <dbReference type="ARBA" id="ARBA00022737"/>
    </source>
</evidence>
<dbReference type="Pfam" id="PF14312">
    <property type="entry name" value="FG-GAP_2"/>
    <property type="match status" value="3"/>
</dbReference>
<dbReference type="Gene3D" id="2.130.10.130">
    <property type="entry name" value="Integrin alpha, N-terminal"/>
    <property type="match status" value="2"/>
</dbReference>
<proteinExistence type="predicted"/>